<sequence>MAFGGFWLSLVAISRSAMLFDKFKQVKAFVLDVDGVLSDGNILVTEQGEQLRSFNIKDGYALQLAVKRGYPVAIITGGKSLGVKKRMEGLGVTDIFLGIDDKNAVLRDWLSAKRLLPEDVLYMGDDIPDLANMQVVGLPTCPADAMEEIKAVAAYISFRNGGAGAVRDVLEKVMKLQGTWEDR</sequence>
<dbReference type="FunFam" id="3.40.50.1000:FF:000029">
    <property type="entry name" value="3-deoxy-D-manno-octulosonate 8-phosphate phosphatase KdsC"/>
    <property type="match status" value="1"/>
</dbReference>
<comment type="similarity">
    <text evidence="2">Belongs to the KdsC family.</text>
</comment>
<gene>
    <name evidence="8" type="ORF">SAMN05421740_102468</name>
</gene>
<organism evidence="8 9">
    <name type="scientific">Parapedobacter koreensis</name>
    <dbReference type="NCBI Taxonomy" id="332977"/>
    <lineage>
        <taxon>Bacteria</taxon>
        <taxon>Pseudomonadati</taxon>
        <taxon>Bacteroidota</taxon>
        <taxon>Sphingobacteriia</taxon>
        <taxon>Sphingobacteriales</taxon>
        <taxon>Sphingobacteriaceae</taxon>
        <taxon>Parapedobacter</taxon>
    </lineage>
</organism>
<dbReference type="Gene3D" id="3.40.50.1000">
    <property type="entry name" value="HAD superfamily/HAD-like"/>
    <property type="match status" value="1"/>
</dbReference>
<dbReference type="AlphaFoldDB" id="A0A1H7J656"/>
<dbReference type="SFLD" id="SFLDS00003">
    <property type="entry name" value="Haloacid_Dehalogenase"/>
    <property type="match status" value="1"/>
</dbReference>
<evidence type="ECO:0000256" key="5">
    <source>
        <dbReference type="ARBA" id="ARBA00022801"/>
    </source>
</evidence>
<dbReference type="GO" id="GO:0016788">
    <property type="term" value="F:hydrolase activity, acting on ester bonds"/>
    <property type="evidence" value="ECO:0007669"/>
    <property type="project" value="InterPro"/>
</dbReference>
<dbReference type="SUPFAM" id="SSF56784">
    <property type="entry name" value="HAD-like"/>
    <property type="match status" value="1"/>
</dbReference>
<dbReference type="SFLD" id="SFLDG01138">
    <property type="entry name" value="C1.6.2:_Deoxy-d-mannose-octulo"/>
    <property type="match status" value="1"/>
</dbReference>
<accession>A0A1H7J656</accession>
<dbReference type="STRING" id="332977.SAMN05421740_102468"/>
<dbReference type="NCBIfam" id="TIGR01670">
    <property type="entry name" value="KdsC-phosphatas"/>
    <property type="match status" value="1"/>
</dbReference>
<dbReference type="InterPro" id="IPR023214">
    <property type="entry name" value="HAD_sf"/>
</dbReference>
<comment type="cofactor">
    <cofactor evidence="1 7">
        <name>Mg(2+)</name>
        <dbReference type="ChEBI" id="CHEBI:18420"/>
    </cofactor>
</comment>
<dbReference type="GO" id="GO:0008781">
    <property type="term" value="F:N-acylneuraminate cytidylyltransferase activity"/>
    <property type="evidence" value="ECO:0007669"/>
    <property type="project" value="TreeGrafter"/>
</dbReference>
<evidence type="ECO:0000256" key="2">
    <source>
        <dbReference type="ARBA" id="ARBA00005893"/>
    </source>
</evidence>
<dbReference type="CDD" id="cd01630">
    <property type="entry name" value="HAD_KDO-like"/>
    <property type="match status" value="1"/>
</dbReference>
<evidence type="ECO:0000313" key="9">
    <source>
        <dbReference type="Proteomes" id="UP000198916"/>
    </source>
</evidence>
<keyword evidence="5" id="KW-0378">Hydrolase</keyword>
<evidence type="ECO:0000256" key="1">
    <source>
        <dbReference type="ARBA" id="ARBA00001946"/>
    </source>
</evidence>
<dbReference type="Proteomes" id="UP000198916">
    <property type="component" value="Unassembled WGS sequence"/>
</dbReference>
<keyword evidence="9" id="KW-1185">Reference proteome</keyword>
<evidence type="ECO:0000256" key="3">
    <source>
        <dbReference type="ARBA" id="ARBA00011881"/>
    </source>
</evidence>
<name>A0A1H7J656_9SPHI</name>
<feature type="binding site" evidence="7">
    <location>
        <position position="125"/>
    </location>
    <ligand>
        <name>Mg(2+)</name>
        <dbReference type="ChEBI" id="CHEBI:18420"/>
    </ligand>
</feature>
<keyword evidence="4 7" id="KW-0479">Metal-binding</keyword>
<evidence type="ECO:0000313" key="8">
    <source>
        <dbReference type="EMBL" id="SEK70158.1"/>
    </source>
</evidence>
<proteinExistence type="inferred from homology"/>
<dbReference type="InterPro" id="IPR036412">
    <property type="entry name" value="HAD-like_sf"/>
</dbReference>
<feature type="binding site" evidence="7">
    <location>
        <position position="34"/>
    </location>
    <ligand>
        <name>substrate</name>
    </ligand>
</feature>
<evidence type="ECO:0000256" key="7">
    <source>
        <dbReference type="PIRSR" id="PIRSR006118-2"/>
    </source>
</evidence>
<evidence type="ECO:0000256" key="4">
    <source>
        <dbReference type="ARBA" id="ARBA00022723"/>
    </source>
</evidence>
<dbReference type="InterPro" id="IPR050793">
    <property type="entry name" value="CMP-NeuNAc_synthase"/>
</dbReference>
<reference evidence="9" key="1">
    <citation type="submission" date="2016-10" db="EMBL/GenBank/DDBJ databases">
        <authorList>
            <person name="Varghese N."/>
            <person name="Submissions S."/>
        </authorList>
    </citation>
    <scope>NUCLEOTIDE SEQUENCE [LARGE SCALE GENOMIC DNA]</scope>
    <source>
        <strain evidence="9">Jip14</strain>
    </source>
</reference>
<dbReference type="PIRSF" id="PIRSF006118">
    <property type="entry name" value="KDO8-P_Ptase"/>
    <property type="match status" value="1"/>
</dbReference>
<dbReference type="InterPro" id="IPR010023">
    <property type="entry name" value="KdsC_fam"/>
</dbReference>
<comment type="subunit">
    <text evidence="3">Homotetramer.</text>
</comment>
<dbReference type="EMBL" id="FNZR01000002">
    <property type="protein sequence ID" value="SEK70158.1"/>
    <property type="molecule type" value="Genomic_DNA"/>
</dbReference>
<dbReference type="PANTHER" id="PTHR21485:SF3">
    <property type="entry name" value="N-ACYLNEURAMINATE CYTIDYLYLTRANSFERASE"/>
    <property type="match status" value="1"/>
</dbReference>
<evidence type="ECO:0000256" key="6">
    <source>
        <dbReference type="ARBA" id="ARBA00022842"/>
    </source>
</evidence>
<dbReference type="SFLD" id="SFLDG01136">
    <property type="entry name" value="C1.6:_Phosphoserine_Phosphatas"/>
    <property type="match status" value="1"/>
</dbReference>
<dbReference type="PANTHER" id="PTHR21485">
    <property type="entry name" value="HAD SUPERFAMILY MEMBERS CMAS AND KDSC"/>
    <property type="match status" value="1"/>
</dbReference>
<feature type="binding site" evidence="7">
    <location>
        <position position="32"/>
    </location>
    <ligand>
        <name>Mg(2+)</name>
        <dbReference type="ChEBI" id="CHEBI:18420"/>
    </ligand>
</feature>
<keyword evidence="6 7" id="KW-0460">Magnesium</keyword>
<protein>
    <submittedName>
        <fullName evidence="8">3-deoxy-D-manno-octulosonate 8-phosphate phosphatase (KDO 8-P phosphatase)</fullName>
    </submittedName>
</protein>
<dbReference type="GO" id="GO:0046872">
    <property type="term" value="F:metal ion binding"/>
    <property type="evidence" value="ECO:0007669"/>
    <property type="project" value="UniProtKB-KW"/>
</dbReference>